<dbReference type="FunFam" id="2.20.50.20:FF:000001">
    <property type="entry name" value="Vitellogenin 5"/>
    <property type="match status" value="1"/>
</dbReference>
<evidence type="ECO:0000313" key="13">
    <source>
        <dbReference type="RefSeq" id="XP_030640293.1"/>
    </source>
</evidence>
<evidence type="ECO:0000256" key="2">
    <source>
        <dbReference type="ARBA" id="ARBA00022729"/>
    </source>
</evidence>
<feature type="domain" description="VWFD" evidence="11">
    <location>
        <begin position="1360"/>
        <end position="1536"/>
    </location>
</feature>
<dbReference type="Pfam" id="PF01347">
    <property type="entry name" value="Vitellogenin_N"/>
    <property type="match status" value="1"/>
</dbReference>
<feature type="compositionally biased region" description="Low complexity" evidence="8">
    <location>
        <begin position="1086"/>
        <end position="1112"/>
    </location>
</feature>
<accession>A0A6J2W7Q4</accession>
<evidence type="ECO:0000259" key="11">
    <source>
        <dbReference type="PROSITE" id="PS51233"/>
    </source>
</evidence>
<dbReference type="Pfam" id="PF09172">
    <property type="entry name" value="Vit_open_b-sht"/>
    <property type="match status" value="1"/>
</dbReference>
<dbReference type="PANTHER" id="PTHR23345:SF9">
    <property type="entry name" value="VITELLOGENIN-RELATED"/>
    <property type="match status" value="1"/>
</dbReference>
<dbReference type="InterPro" id="IPR015819">
    <property type="entry name" value="Lipid_transp_b-sht_shell"/>
</dbReference>
<dbReference type="PROSITE" id="PS51211">
    <property type="entry name" value="VITELLOGENIN"/>
    <property type="match status" value="1"/>
</dbReference>
<dbReference type="Proteomes" id="UP000504632">
    <property type="component" value="Chromosome 9"/>
</dbReference>
<dbReference type="InterPro" id="IPR015816">
    <property type="entry name" value="Vitellinogen_b-sht_N"/>
</dbReference>
<evidence type="ECO:0000256" key="9">
    <source>
        <dbReference type="SAM" id="SignalP"/>
    </source>
</evidence>
<dbReference type="RefSeq" id="XP_030640293.1">
    <property type="nucleotide sequence ID" value="XM_030784433.1"/>
</dbReference>
<dbReference type="InterPro" id="IPR015817">
    <property type="entry name" value="Vitellinogen_open_b-sht_sub1"/>
</dbReference>
<dbReference type="SMART" id="SM00216">
    <property type="entry name" value="VWD"/>
    <property type="match status" value="1"/>
</dbReference>
<evidence type="ECO:0000313" key="12">
    <source>
        <dbReference type="Proteomes" id="UP000504632"/>
    </source>
</evidence>
<name>A0A6J2W7Q4_CHACN</name>
<dbReference type="SUPFAM" id="SSF56968">
    <property type="entry name" value="Lipovitellin-phosvitin complex, beta-sheet shell regions"/>
    <property type="match status" value="3"/>
</dbReference>
<dbReference type="SMART" id="SM00638">
    <property type="entry name" value="LPD_N"/>
    <property type="match status" value="1"/>
</dbReference>
<protein>
    <submittedName>
        <fullName evidence="13">Vitellogenin-like isoform X2</fullName>
    </submittedName>
</protein>
<comment type="caution">
    <text evidence="7">Lacks conserved residue(s) required for the propagation of feature annotation.</text>
</comment>
<keyword evidence="3" id="KW-0758">Storage protein</keyword>
<dbReference type="InterPro" id="IPR011030">
    <property type="entry name" value="Lipovitellin_superhlx_dom"/>
</dbReference>
<dbReference type="GO" id="GO:0071391">
    <property type="term" value="P:cellular response to estrogen stimulus"/>
    <property type="evidence" value="ECO:0007669"/>
    <property type="project" value="TreeGrafter"/>
</dbReference>
<keyword evidence="4 7" id="KW-1015">Disulfide bond</keyword>
<keyword evidence="5" id="KW-0325">Glycoprotein</keyword>
<gene>
    <name evidence="13" type="primary">LOC115820766</name>
</gene>
<dbReference type="InterPro" id="IPR001747">
    <property type="entry name" value="Vitellogenin_N"/>
</dbReference>
<feature type="region of interest" description="Disordered" evidence="8">
    <location>
        <begin position="1083"/>
        <end position="1112"/>
    </location>
</feature>
<feature type="domain" description="Vitellogenin" evidence="10">
    <location>
        <begin position="24"/>
        <end position="662"/>
    </location>
</feature>
<proteinExistence type="predicted"/>
<dbReference type="InterPro" id="IPR050733">
    <property type="entry name" value="Vitellogenin/Apolipophorin"/>
</dbReference>
<keyword evidence="2 9" id="KW-0732">Signal</keyword>
<dbReference type="Gene3D" id="2.20.50.20">
    <property type="entry name" value="Lipovitellin. Chain A, domain 3"/>
    <property type="match status" value="2"/>
</dbReference>
<dbReference type="Pfam" id="PF00094">
    <property type="entry name" value="VWD"/>
    <property type="match status" value="1"/>
</dbReference>
<feature type="disulfide bond" evidence="7">
    <location>
        <begin position="204"/>
        <end position="207"/>
    </location>
</feature>
<keyword evidence="12" id="KW-1185">Reference proteome</keyword>
<dbReference type="PROSITE" id="PS51233">
    <property type="entry name" value="VWFD"/>
    <property type="match status" value="1"/>
</dbReference>
<keyword evidence="1" id="KW-0597">Phosphoprotein</keyword>
<sequence length="1630" mass="178047">MRAVVLALTVALVASQQVNFVPEFGAGKTYVYRYDALVLGGLPEEGLARAGVKINSKVLISAVAENIYLLKLMDPQIYEYSGVWPRDPFAPAAKLTTALANQLHMPIKFEYANGVVGRVFAPAGVSATVLNLHRGILNILQLNLKRTQNVYELQEAGAQGICKTHYVISEDAKAQHIVVTKSKDLTNCQDRIMKDIGLAYLEKCDECQQEVQSLTGTATYNYVMKPTATGALITEASVEELHQFAPFNAVNGAAQMQAKQTLAFVEIEKNPVLPIMTDYLARGFLQYEFATEILQTPVQLLRINNAQAQIVETLQHLAAHNVDRVHEDAPLKFIQLIQLLRVSTYENLEAIWDQYKNKPMYRRWVMDAIPAVGNSAALRLIKEKFLAGELTTAEFAQALLASVHMVVADLDAVNLYSSLALNHKIKEHPVLREAAMLGYGTMIAKYCAAAPNCPAELLRPIHEIAAEAIAKADIPQITLAIKTLGNAGHPASLKPILKLLPGFGSAAATLPIGVQIDAVLALRNIAKKEPRLIQPVALQLFMDRGLNPELRMVSYIGLFETKPSVALVATVVGALRKETNMQLVSFAHSYMKSMTRSIAPDMASVASACNVAIRILSPKLNRLNMRYSKGIRVDTYQSPFMAGAAGSAFLINDAATILPRAVVAKARAYLAGAAADVLEVGVRTDGLQEALLKSPLADVNVDRITRMKRTLRALKDWKALPTNQPLASFYIKLLGQEVAFANIDKAIVEQAVQLAKGARAQEMIRNALAELQSGVALQYAKPILAGEVRRIFPTATGLPMELSTYTAAVAGATINVQAVINPPLPETIRLAELLNTDIQLQAEVRPSAAVQTFAVMGVNTAFIQAALIARGKVQAIVPAKVAARANILKGNFKVEALPVSTPDHVVAVRYETLAVARNIEDVGSERITPIIPAVVEQQAQQWSNEMFISQMSGSYGGLSSEIVSPDWPSQNDPNMRAAAPIRKNICGVIPYVGIQACLDAATSNTAINWKVPYLNLLGQHAASLSVLPAEGPAVERLEMEVQIGPKAAEKLLKQINIAEEGIPGAKSILMKLREIVEAGMRNNTYSSSSSSSSEDQAISISSSQSSSSSSSSQMAEDKVYKYPFKKFHKNQYLQSVGISRARSSGSRAASIEAIQRQNQYLGDTIPPSFAIIFRIVRTDRTVFGYQVAGYMDKATKRVQVILSSLAANDNWKMSVDGVLLSMHKVAANVAWGADGKEYGVAIKAETGIIGPSPAVRVELEWLKLPTLVTIYGKRLTEYIPRGAEMAGFIVAKAANGERQIELTVALPTKKTIDIIIRIPQMTISRLGVPLPFALPFERDGTLPEDIVDSVQNMLYEATSAKCAMIKNKLTTFNNRRYKSEMPISCYNVLAQDCTPELKFMVLMKKDDNSDQNHLNVKIADIDVDLYPMGSEVLVKINGMEVPASNLPYQHPSGTIQTKKNAGGLSLYAPRHGLQEVYFSKDGWRIQVVDWMKGQTCGLCGKADGEIRQEFRTPSGYLTKSPVSFAHSWVLPAESCRDATQCRMRLESVKLEKQMIVDGQESKCYSVEPVLRCLPGCYPERTSLVNVGYHCVPIDSNLNLPDILSNTDEKRVDLRETAEAHVACRCTEQCA</sequence>
<evidence type="ECO:0000256" key="6">
    <source>
        <dbReference type="ARBA" id="ARBA00057087"/>
    </source>
</evidence>
<dbReference type="SMART" id="SM01170">
    <property type="entry name" value="DUF1944"/>
    <property type="match status" value="1"/>
</dbReference>
<dbReference type="InParanoid" id="A0A6J2W7Q4"/>
<evidence type="ECO:0000256" key="1">
    <source>
        <dbReference type="ARBA" id="ARBA00022553"/>
    </source>
</evidence>
<dbReference type="InterPro" id="IPR015258">
    <property type="entry name" value="Vitellinogen_b-sht_shell"/>
</dbReference>
<feature type="chain" id="PRO_5026771654" evidence="9">
    <location>
        <begin position="16"/>
        <end position="1630"/>
    </location>
</feature>
<dbReference type="Gene3D" id="2.20.90.10">
    <property type="entry name" value="Vitellinogen, beta-sheet shell domain"/>
    <property type="match status" value="1"/>
</dbReference>
<dbReference type="OrthoDB" id="5956066at2759"/>
<dbReference type="SMART" id="SM01169">
    <property type="entry name" value="DUF1943"/>
    <property type="match status" value="1"/>
</dbReference>
<evidence type="ECO:0000256" key="7">
    <source>
        <dbReference type="PROSITE-ProRule" id="PRU00557"/>
    </source>
</evidence>
<dbReference type="GeneID" id="115820766"/>
<dbReference type="InterPro" id="IPR015255">
    <property type="entry name" value="Vitellinogen_open_b-sht"/>
</dbReference>
<dbReference type="Gene3D" id="2.30.230.10">
    <property type="entry name" value="Lipovitellin, beta-sheet shell regions, chain A"/>
    <property type="match status" value="1"/>
</dbReference>
<dbReference type="GO" id="GO:0005319">
    <property type="term" value="F:lipid transporter activity"/>
    <property type="evidence" value="ECO:0007669"/>
    <property type="project" value="InterPro"/>
</dbReference>
<evidence type="ECO:0000256" key="4">
    <source>
        <dbReference type="ARBA" id="ARBA00023157"/>
    </source>
</evidence>
<dbReference type="Pfam" id="PF09175">
    <property type="entry name" value="Vit_b-sht_shell"/>
    <property type="match status" value="1"/>
</dbReference>
<dbReference type="SUPFAM" id="SSF48431">
    <property type="entry name" value="Lipovitellin-phosvitin complex, superhelical domain"/>
    <property type="match status" value="1"/>
</dbReference>
<feature type="signal peptide" evidence="9">
    <location>
        <begin position="1"/>
        <end position="15"/>
    </location>
</feature>
<evidence type="ECO:0000256" key="8">
    <source>
        <dbReference type="SAM" id="MobiDB-lite"/>
    </source>
</evidence>
<dbReference type="GO" id="GO:0045735">
    <property type="term" value="F:nutrient reservoir activity"/>
    <property type="evidence" value="ECO:0007669"/>
    <property type="project" value="UniProtKB-KW"/>
</dbReference>
<dbReference type="GO" id="GO:0032355">
    <property type="term" value="P:response to estradiol"/>
    <property type="evidence" value="ECO:0007669"/>
    <property type="project" value="TreeGrafter"/>
</dbReference>
<evidence type="ECO:0000259" key="10">
    <source>
        <dbReference type="PROSITE" id="PS51211"/>
    </source>
</evidence>
<reference evidence="13" key="1">
    <citation type="submission" date="2025-08" db="UniProtKB">
        <authorList>
            <consortium name="RefSeq"/>
        </authorList>
    </citation>
    <scope>IDENTIFICATION</scope>
</reference>
<dbReference type="Gene3D" id="1.25.10.20">
    <property type="entry name" value="Vitellinogen, superhelical"/>
    <property type="match status" value="1"/>
</dbReference>
<dbReference type="FunFam" id="2.30.230.10:FF:000002">
    <property type="entry name" value="Vitellogenin 7"/>
    <property type="match status" value="1"/>
</dbReference>
<dbReference type="PANTHER" id="PTHR23345">
    <property type="entry name" value="VITELLOGENIN-RELATED"/>
    <property type="match status" value="1"/>
</dbReference>
<evidence type="ECO:0000256" key="5">
    <source>
        <dbReference type="ARBA" id="ARBA00023180"/>
    </source>
</evidence>
<evidence type="ECO:0000256" key="3">
    <source>
        <dbReference type="ARBA" id="ARBA00022761"/>
    </source>
</evidence>
<dbReference type="FunCoup" id="A0A6J2W7Q4">
    <property type="interactions" value="4"/>
</dbReference>
<organism evidence="12 13">
    <name type="scientific">Chanos chanos</name>
    <name type="common">Milkfish</name>
    <name type="synonym">Mugil chanos</name>
    <dbReference type="NCBI Taxonomy" id="29144"/>
    <lineage>
        <taxon>Eukaryota</taxon>
        <taxon>Metazoa</taxon>
        <taxon>Chordata</taxon>
        <taxon>Craniata</taxon>
        <taxon>Vertebrata</taxon>
        <taxon>Euteleostomi</taxon>
        <taxon>Actinopterygii</taxon>
        <taxon>Neopterygii</taxon>
        <taxon>Teleostei</taxon>
        <taxon>Ostariophysi</taxon>
        <taxon>Gonorynchiformes</taxon>
        <taxon>Chanidae</taxon>
        <taxon>Chanos</taxon>
    </lineage>
</organism>
<feature type="disulfide bond" evidence="7">
    <location>
        <begin position="162"/>
        <end position="188"/>
    </location>
</feature>
<comment type="function">
    <text evidence="6">Precursor of the major egg-yolk proteins that are sources of nutrients during early development of oviparous organisms.</text>
</comment>
<dbReference type="Gene3D" id="2.20.80.10">
    <property type="entry name" value="Lipovitellin-phosvitin complex, chain A, domain 4"/>
    <property type="match status" value="1"/>
</dbReference>
<dbReference type="InterPro" id="IPR001846">
    <property type="entry name" value="VWF_type-D"/>
</dbReference>
<dbReference type="InterPro" id="IPR037088">
    <property type="entry name" value="Vitellinogen_b-sht_shell_sf"/>
</dbReference>
<dbReference type="FunFam" id="1.25.10.20:FF:000002">
    <property type="entry name" value="Vitellogenin 7"/>
    <property type="match status" value="1"/>
</dbReference>